<dbReference type="EnsemblMetazoa" id="PPA43602.1">
    <property type="protein sequence ID" value="PPA43602.1"/>
    <property type="gene ID" value="WBGene00281971"/>
</dbReference>
<keyword evidence="2" id="KW-1185">Reference proteome</keyword>
<dbReference type="Proteomes" id="UP000005239">
    <property type="component" value="Unassembled WGS sequence"/>
</dbReference>
<protein>
    <submittedName>
        <fullName evidence="1">Uncharacterized protein</fullName>
    </submittedName>
</protein>
<name>A0A2A6C6D2_PRIPA</name>
<evidence type="ECO:0000313" key="1">
    <source>
        <dbReference type="EnsemblMetazoa" id="PPA43602.1"/>
    </source>
</evidence>
<reference evidence="1" key="2">
    <citation type="submission" date="2022-06" db="UniProtKB">
        <authorList>
            <consortium name="EnsemblMetazoa"/>
        </authorList>
    </citation>
    <scope>IDENTIFICATION</scope>
    <source>
        <strain evidence="1">PS312</strain>
    </source>
</reference>
<sequence>MLSRFYDPRQINGTDNRLLARLVFLLGIEAAAEFGREVCSSIFDDFVEFLLAFEDFEEPPDLERMG</sequence>
<accession>A0A2A6C6D2</accession>
<accession>A0A8R1Z8E4</accession>
<dbReference type="AlphaFoldDB" id="A0A2A6C6D2"/>
<evidence type="ECO:0000313" key="2">
    <source>
        <dbReference type="Proteomes" id="UP000005239"/>
    </source>
</evidence>
<reference evidence="2" key="1">
    <citation type="journal article" date="2008" name="Nat. Genet.">
        <title>The Pristionchus pacificus genome provides a unique perspective on nematode lifestyle and parasitism.</title>
        <authorList>
            <person name="Dieterich C."/>
            <person name="Clifton S.W."/>
            <person name="Schuster L.N."/>
            <person name="Chinwalla A."/>
            <person name="Delehaunty K."/>
            <person name="Dinkelacker I."/>
            <person name="Fulton L."/>
            <person name="Fulton R."/>
            <person name="Godfrey J."/>
            <person name="Minx P."/>
            <person name="Mitreva M."/>
            <person name="Roeseler W."/>
            <person name="Tian H."/>
            <person name="Witte H."/>
            <person name="Yang S.P."/>
            <person name="Wilson R.K."/>
            <person name="Sommer R.J."/>
        </authorList>
    </citation>
    <scope>NUCLEOTIDE SEQUENCE [LARGE SCALE GENOMIC DNA]</scope>
    <source>
        <strain evidence="2">PS312</strain>
    </source>
</reference>
<organism evidence="1 2">
    <name type="scientific">Pristionchus pacificus</name>
    <name type="common">Parasitic nematode worm</name>
    <dbReference type="NCBI Taxonomy" id="54126"/>
    <lineage>
        <taxon>Eukaryota</taxon>
        <taxon>Metazoa</taxon>
        <taxon>Ecdysozoa</taxon>
        <taxon>Nematoda</taxon>
        <taxon>Chromadorea</taxon>
        <taxon>Rhabditida</taxon>
        <taxon>Rhabditina</taxon>
        <taxon>Diplogasteromorpha</taxon>
        <taxon>Diplogasteroidea</taxon>
        <taxon>Neodiplogasteridae</taxon>
        <taxon>Pristionchus</taxon>
    </lineage>
</organism>
<gene>
    <name evidence="1" type="primary">WBGene00281971</name>
</gene>
<proteinExistence type="predicted"/>